<dbReference type="AlphaFoldDB" id="X1D425"/>
<proteinExistence type="predicted"/>
<comment type="caution">
    <text evidence="1">The sequence shown here is derived from an EMBL/GenBank/DDBJ whole genome shotgun (WGS) entry which is preliminary data.</text>
</comment>
<protein>
    <submittedName>
        <fullName evidence="1">Uncharacterized protein</fullName>
    </submittedName>
</protein>
<reference evidence="1" key="1">
    <citation type="journal article" date="2014" name="Front. Microbiol.">
        <title>High frequency of phylogenetically diverse reductive dehalogenase-homologous genes in deep subseafloor sedimentary metagenomes.</title>
        <authorList>
            <person name="Kawai M."/>
            <person name="Futagami T."/>
            <person name="Toyoda A."/>
            <person name="Takaki Y."/>
            <person name="Nishi S."/>
            <person name="Hori S."/>
            <person name="Arai W."/>
            <person name="Tsubouchi T."/>
            <person name="Morono Y."/>
            <person name="Uchiyama I."/>
            <person name="Ito T."/>
            <person name="Fujiyama A."/>
            <person name="Inagaki F."/>
            <person name="Takami H."/>
        </authorList>
    </citation>
    <scope>NUCLEOTIDE SEQUENCE</scope>
    <source>
        <strain evidence="1">Expedition CK06-06</strain>
    </source>
</reference>
<feature type="non-terminal residue" evidence="1">
    <location>
        <position position="47"/>
    </location>
</feature>
<name>X1D425_9ZZZZ</name>
<gene>
    <name evidence="1" type="ORF">S01H4_45938</name>
</gene>
<organism evidence="1">
    <name type="scientific">marine sediment metagenome</name>
    <dbReference type="NCBI Taxonomy" id="412755"/>
    <lineage>
        <taxon>unclassified sequences</taxon>
        <taxon>metagenomes</taxon>
        <taxon>ecological metagenomes</taxon>
    </lineage>
</organism>
<dbReference type="EMBL" id="BART01025617">
    <property type="protein sequence ID" value="GAH03000.1"/>
    <property type="molecule type" value="Genomic_DNA"/>
</dbReference>
<evidence type="ECO:0000313" key="1">
    <source>
        <dbReference type="EMBL" id="GAH03000.1"/>
    </source>
</evidence>
<sequence>MNNSKDVKSRVESVLLNQFTAFADRAEKLFTYMKSAEDLLFTADDCL</sequence>
<accession>X1D425</accession>